<name>A0A5B7TW00_9FLAO</name>
<sequence length="323" mass="36860">MKVKKYKSNSKIKATKKTKMILGFLVLSFLFWVLIKLSKEYIDVVPVNVEYINLPKGKMLQKEPQKTVQLTLKTFGFDLVKYHLFKRKVTVDLQSIKPKNSSLYYQPSANLLTEIQSQLVSDVEIYSIKPDTLFYNIGQAITKTVPIETNLEIDYKSGYNLFGNLKIEPNEVTISGPELLVDSILKVVTQKKTLADVNSNFELTIPILKLENNSKITYSTNEIKVSGVVDKFTEAKFTIPVLVNNLPKNYSISTFPDNVEIIFQVGISDYNKINKNDFKVSCDYERSVKDGLSYLIPKVVLKPSYVSDIRIVPNQIDYLIKND</sequence>
<gene>
    <name evidence="1" type="ORF">FF125_12770</name>
</gene>
<proteinExistence type="predicted"/>
<evidence type="ECO:0000313" key="1">
    <source>
        <dbReference type="EMBL" id="QCX39266.1"/>
    </source>
</evidence>
<keyword evidence="2" id="KW-1185">Reference proteome</keyword>
<dbReference type="InterPro" id="IPR053154">
    <property type="entry name" value="c-di-AMP_regulator"/>
</dbReference>
<organism evidence="1 2">
    <name type="scientific">Aureibaculum algae</name>
    <dbReference type="NCBI Taxonomy" id="2584122"/>
    <lineage>
        <taxon>Bacteria</taxon>
        <taxon>Pseudomonadati</taxon>
        <taxon>Bacteroidota</taxon>
        <taxon>Flavobacteriia</taxon>
        <taxon>Flavobacteriales</taxon>
        <taxon>Flavobacteriaceae</taxon>
        <taxon>Aureibaculum</taxon>
    </lineage>
</organism>
<accession>A0A5B7TW00</accession>
<dbReference type="RefSeq" id="WP_138950127.1">
    <property type="nucleotide sequence ID" value="NZ_CP040749.1"/>
</dbReference>
<dbReference type="Pfam" id="PF07949">
    <property type="entry name" value="YbbR"/>
    <property type="match status" value="1"/>
</dbReference>
<dbReference type="Gene3D" id="2.170.120.30">
    <property type="match status" value="2"/>
</dbReference>
<reference evidence="1 2" key="1">
    <citation type="submission" date="2019-05" db="EMBL/GenBank/DDBJ databases">
        <title>Algicella ahnfeltiae gen. nov., sp. nov., a novel marine bacterium of the family Flavobacteriaceae isolated from a red alga.</title>
        <authorList>
            <person name="Nedashkovskaya O.I."/>
            <person name="Kukhlevskiy A.D."/>
            <person name="Kim S.-G."/>
            <person name="Zhukova N.V."/>
            <person name="Mikhailov V.V."/>
        </authorList>
    </citation>
    <scope>NUCLEOTIDE SEQUENCE [LARGE SCALE GENOMIC DNA]</scope>
    <source>
        <strain evidence="1 2">10Alg115</strain>
    </source>
</reference>
<dbReference type="Proteomes" id="UP000306229">
    <property type="component" value="Chromosome"/>
</dbReference>
<dbReference type="PANTHER" id="PTHR37804:SF1">
    <property type="entry name" value="CDAA REGULATORY PROTEIN CDAR"/>
    <property type="match status" value="1"/>
</dbReference>
<dbReference type="Gene3D" id="2.170.120.40">
    <property type="entry name" value="YbbR-like domain"/>
    <property type="match status" value="1"/>
</dbReference>
<protein>
    <submittedName>
        <fullName evidence="1">YbbR-like domain-containing protein</fullName>
    </submittedName>
</protein>
<dbReference type="OrthoDB" id="1150187at2"/>
<dbReference type="KEGG" id="fbe:FF125_12770"/>
<dbReference type="EMBL" id="CP040749">
    <property type="protein sequence ID" value="QCX39266.1"/>
    <property type="molecule type" value="Genomic_DNA"/>
</dbReference>
<dbReference type="InterPro" id="IPR012505">
    <property type="entry name" value="YbbR"/>
</dbReference>
<dbReference type="PANTHER" id="PTHR37804">
    <property type="entry name" value="CDAA REGULATORY PROTEIN CDAR"/>
    <property type="match status" value="1"/>
</dbReference>
<dbReference type="AlphaFoldDB" id="A0A5B7TW00"/>
<evidence type="ECO:0000313" key="2">
    <source>
        <dbReference type="Proteomes" id="UP000306229"/>
    </source>
</evidence>